<accession>A0A931ID20</accession>
<dbReference type="InterPro" id="IPR050177">
    <property type="entry name" value="Lipid_A_modif_metabolic_enz"/>
</dbReference>
<reference evidence="3" key="1">
    <citation type="submission" date="2020-11" db="EMBL/GenBank/DDBJ databases">
        <title>Nocardia NEAU-351.nov., a novel actinomycete isolated from the cow dung.</title>
        <authorList>
            <person name="Zhang X."/>
        </authorList>
    </citation>
    <scope>NUCLEOTIDE SEQUENCE</scope>
    <source>
        <strain evidence="3">NEAU-351</strain>
    </source>
</reference>
<evidence type="ECO:0000256" key="1">
    <source>
        <dbReference type="SAM" id="MobiDB-lite"/>
    </source>
</evidence>
<dbReference type="PANTHER" id="PTHR43245:SF13">
    <property type="entry name" value="UDP-D-APIOSE_UDP-D-XYLOSE SYNTHASE 2"/>
    <property type="match status" value="1"/>
</dbReference>
<proteinExistence type="predicted"/>
<protein>
    <submittedName>
        <fullName evidence="3">NAD-dependent epimerase/dehydratase family protein</fullName>
    </submittedName>
</protein>
<name>A0A931ID20_9NOCA</name>
<dbReference type="Pfam" id="PF01370">
    <property type="entry name" value="Epimerase"/>
    <property type="match status" value="2"/>
</dbReference>
<dbReference type="PANTHER" id="PTHR43245">
    <property type="entry name" value="BIFUNCTIONAL POLYMYXIN RESISTANCE PROTEIN ARNA"/>
    <property type="match status" value="1"/>
</dbReference>
<dbReference type="InterPro" id="IPR036291">
    <property type="entry name" value="NAD(P)-bd_dom_sf"/>
</dbReference>
<feature type="region of interest" description="Disordered" evidence="1">
    <location>
        <begin position="334"/>
        <end position="356"/>
    </location>
</feature>
<dbReference type="PRINTS" id="PR01713">
    <property type="entry name" value="NUCEPIMERASE"/>
</dbReference>
<dbReference type="AlphaFoldDB" id="A0A931ID20"/>
<feature type="domain" description="NAD-dependent epimerase/dehydratase" evidence="2">
    <location>
        <begin position="163"/>
        <end position="257"/>
    </location>
</feature>
<sequence length="356" mass="37340">MKVLVTGAAGFIGSRVRRALSAADHEVVAVDSMHPSIHGKQARPPEGITRVDVRDGTAMGELLHGVDAVCHLAGLGGGPDPVPSAADFAAHNDFGTAVLLTAMTAARIRRLVLASSAAIYGEGRYRMVHGGSFSPGLRLRADLDRGMFDHRAPRTGEVLTWEPVGEDAPARPRGFFGASKAAVENYAYSWGLATTSGVTALRLHHVYGPGARGGIHARFRDALVAGSAPRVFEDGGQVRDFVHVDDVVRATVAAVEQSLPGFVPLNIASGHPITLYQAASIMARSRGGPAPIVTGQYRLSDVRHVVGSPARAERALGFTARLIPAEGLAEFASPIEESPADAVAPGRADGHDVRRS</sequence>
<dbReference type="InterPro" id="IPR001509">
    <property type="entry name" value="Epimerase_deHydtase"/>
</dbReference>
<evidence type="ECO:0000313" key="4">
    <source>
        <dbReference type="Proteomes" id="UP000655751"/>
    </source>
</evidence>
<dbReference type="Proteomes" id="UP000655751">
    <property type="component" value="Unassembled WGS sequence"/>
</dbReference>
<feature type="domain" description="NAD-dependent epimerase/dehydratase" evidence="2">
    <location>
        <begin position="3"/>
        <end position="124"/>
    </location>
</feature>
<gene>
    <name evidence="3" type="ORF">IT779_14865</name>
</gene>
<dbReference type="SUPFAM" id="SSF51735">
    <property type="entry name" value="NAD(P)-binding Rossmann-fold domains"/>
    <property type="match status" value="1"/>
</dbReference>
<organism evidence="3 4">
    <name type="scientific">Nocardia bovistercoris</name>
    <dbReference type="NCBI Taxonomy" id="2785916"/>
    <lineage>
        <taxon>Bacteria</taxon>
        <taxon>Bacillati</taxon>
        <taxon>Actinomycetota</taxon>
        <taxon>Actinomycetes</taxon>
        <taxon>Mycobacteriales</taxon>
        <taxon>Nocardiaceae</taxon>
        <taxon>Nocardia</taxon>
    </lineage>
</organism>
<evidence type="ECO:0000259" key="2">
    <source>
        <dbReference type="Pfam" id="PF01370"/>
    </source>
</evidence>
<dbReference type="EMBL" id="JADMLG010000005">
    <property type="protein sequence ID" value="MBH0777558.1"/>
    <property type="molecule type" value="Genomic_DNA"/>
</dbReference>
<evidence type="ECO:0000313" key="3">
    <source>
        <dbReference type="EMBL" id="MBH0777558.1"/>
    </source>
</evidence>
<dbReference type="RefSeq" id="WP_196149891.1">
    <property type="nucleotide sequence ID" value="NZ_JADMLG010000005.1"/>
</dbReference>
<dbReference type="Gene3D" id="3.40.50.720">
    <property type="entry name" value="NAD(P)-binding Rossmann-like Domain"/>
    <property type="match status" value="1"/>
</dbReference>
<keyword evidence="4" id="KW-1185">Reference proteome</keyword>
<comment type="caution">
    <text evidence="3">The sequence shown here is derived from an EMBL/GenBank/DDBJ whole genome shotgun (WGS) entry which is preliminary data.</text>
</comment>